<name>A0A6J6KEZ7_9ZZZZ</name>
<dbReference type="PANTHER" id="PTHR43802:SF1">
    <property type="entry name" value="IP11341P-RELATED"/>
    <property type="match status" value="1"/>
</dbReference>
<protein>
    <submittedName>
        <fullName evidence="2">Unannotated protein</fullName>
    </submittedName>
</protein>
<dbReference type="Pfam" id="PF00378">
    <property type="entry name" value="ECH_1"/>
    <property type="match status" value="1"/>
</dbReference>
<dbReference type="EMBL" id="CAEZWE010000012">
    <property type="protein sequence ID" value="CAB4646409.1"/>
    <property type="molecule type" value="Genomic_DNA"/>
</dbReference>
<dbReference type="SUPFAM" id="SSF52096">
    <property type="entry name" value="ClpP/crotonase"/>
    <property type="match status" value="1"/>
</dbReference>
<dbReference type="Gene3D" id="3.90.226.10">
    <property type="entry name" value="2-enoyl-CoA Hydratase, Chain A, domain 1"/>
    <property type="match status" value="1"/>
</dbReference>
<accession>A0A6J6KEZ7</accession>
<evidence type="ECO:0000313" key="2">
    <source>
        <dbReference type="EMBL" id="CAB4646409.1"/>
    </source>
</evidence>
<dbReference type="PANTHER" id="PTHR43802">
    <property type="entry name" value="ENOYL-COA HYDRATASE"/>
    <property type="match status" value="1"/>
</dbReference>
<sequence>MSECLYEVREPGIGLITLNRPERLNAWTARLGRLYFESLDKAMADPNVRVVVVTGAGKGYCAGADLGTLQGANADDDDESILDGRMQDEITRMPKPIIAAINGAVAGVGLVQALMCDLRFAADTAKITCAFSKRGLVAEYGVSWVLPRLVGPANALDLLMSSRIVMPNEAHAMGMINKVVPAAQLMDVVMAYASDLAMNVSPASMAVMKSQVYNDYEKDVATASKDALVLMGESFLRPDFKEGVLSYVQKRQAQFPPLSL</sequence>
<dbReference type="InterPro" id="IPR029045">
    <property type="entry name" value="ClpP/crotonase-like_dom_sf"/>
</dbReference>
<comment type="similarity">
    <text evidence="1">Belongs to the enoyl-CoA hydratase/isomerase family.</text>
</comment>
<evidence type="ECO:0000256" key="1">
    <source>
        <dbReference type="ARBA" id="ARBA00005254"/>
    </source>
</evidence>
<dbReference type="InterPro" id="IPR001753">
    <property type="entry name" value="Enoyl-CoA_hydra/iso"/>
</dbReference>
<proteinExistence type="inferred from homology"/>
<dbReference type="AlphaFoldDB" id="A0A6J6KEZ7"/>
<reference evidence="2" key="1">
    <citation type="submission" date="2020-05" db="EMBL/GenBank/DDBJ databases">
        <authorList>
            <person name="Chiriac C."/>
            <person name="Salcher M."/>
            <person name="Ghai R."/>
            <person name="Kavagutti S V."/>
        </authorList>
    </citation>
    <scope>NUCLEOTIDE SEQUENCE</scope>
</reference>
<organism evidence="2">
    <name type="scientific">freshwater metagenome</name>
    <dbReference type="NCBI Taxonomy" id="449393"/>
    <lineage>
        <taxon>unclassified sequences</taxon>
        <taxon>metagenomes</taxon>
        <taxon>ecological metagenomes</taxon>
    </lineage>
</organism>
<gene>
    <name evidence="2" type="ORF">UFOPK2169_00467</name>
</gene>
<dbReference type="CDD" id="cd06558">
    <property type="entry name" value="crotonase-like"/>
    <property type="match status" value="1"/>
</dbReference>